<evidence type="ECO:0000256" key="1">
    <source>
        <dbReference type="SAM" id="MobiDB-lite"/>
    </source>
</evidence>
<accession>A0ABQ8P604</accession>
<name>A0ABQ8P604_9CRYT</name>
<comment type="caution">
    <text evidence="2">The sequence shown here is derived from an EMBL/GenBank/DDBJ whole genome shotgun (WGS) entry which is preliminary data.</text>
</comment>
<proteinExistence type="predicted"/>
<evidence type="ECO:0000313" key="2">
    <source>
        <dbReference type="EMBL" id="KAJ1609138.1"/>
    </source>
</evidence>
<reference evidence="2" key="1">
    <citation type="submission" date="2022-10" db="EMBL/GenBank/DDBJ databases">
        <title>Adaptive evolution leads to modifications in subtelomeric GC content in a zoonotic Cryptosporidium species.</title>
        <authorList>
            <person name="Li J."/>
            <person name="Feng Y."/>
            <person name="Xiao L."/>
        </authorList>
    </citation>
    <scope>NUCLEOTIDE SEQUENCE</scope>
    <source>
        <strain evidence="2">25894</strain>
    </source>
</reference>
<protein>
    <submittedName>
        <fullName evidence="2">Ankyrin repeat-containing protein</fullName>
    </submittedName>
</protein>
<organism evidence="2 3">
    <name type="scientific">Cryptosporidium canis</name>
    <dbReference type="NCBI Taxonomy" id="195482"/>
    <lineage>
        <taxon>Eukaryota</taxon>
        <taxon>Sar</taxon>
        <taxon>Alveolata</taxon>
        <taxon>Apicomplexa</taxon>
        <taxon>Conoidasida</taxon>
        <taxon>Coccidia</taxon>
        <taxon>Eucoccidiorida</taxon>
        <taxon>Eimeriorina</taxon>
        <taxon>Cryptosporidiidae</taxon>
        <taxon>Cryptosporidium</taxon>
    </lineage>
</organism>
<feature type="region of interest" description="Disordered" evidence="1">
    <location>
        <begin position="319"/>
        <end position="387"/>
    </location>
</feature>
<keyword evidence="3" id="KW-1185">Reference proteome</keyword>
<dbReference type="EMBL" id="JAPCXB010000086">
    <property type="protein sequence ID" value="KAJ1609138.1"/>
    <property type="molecule type" value="Genomic_DNA"/>
</dbReference>
<feature type="compositionally biased region" description="Basic and acidic residues" evidence="1">
    <location>
        <begin position="353"/>
        <end position="362"/>
    </location>
</feature>
<feature type="region of interest" description="Disordered" evidence="1">
    <location>
        <begin position="42"/>
        <end position="87"/>
    </location>
</feature>
<sequence length="560" mass="61558">MDYRPSNMMELFGGLPIYCQYYGTQSGNVRYHYSKSGYWEMNSSPSSREVPDESSLGSSVGIGDRKGTVGSEVPGLGHSERESGGHWSLSGSHYRGVGGGAEGDDPVHQDHGDGLGVESIRDGCPIKLSILERLRRIPALPWDKKLTESDIIFAILCFCTMMTLFSIYCNSNLSFYSICNSINKKLIKYSNKFNCEIPLSDAGCNFTMDFGLVFMLNIPAPSKDNLRAGLWNSKHPGELVRVLPVLADLVHYQVLQCVQLHQADLNTAPAGLDCGLPALRGDPVLRPAHQHRRCHLHPARVQNRRGHVRAAELLLQVQQQPAPAGDHDPVRADQHAGEEDREEGDLPPQPPQERVKHAEQRRQGSSVQADPETPDLRGPGDWPAGDLQALLQRGEGPQVLPSAVHYSADLSRAVLPDHHQAALELLQQPRVPDLQGLEARLRRPVLHHEQHQLLQEALPVPVPPPLPPDKVLPHNGRRPPLYSLHLLLAAALDDLLANSLSHPGALPLPLPLEHIQLCPVRSDQHPAPQCQEQQALDFPVLLLQGGQQSQLGGYSSVLGR</sequence>
<evidence type="ECO:0000313" key="3">
    <source>
        <dbReference type="Proteomes" id="UP001071777"/>
    </source>
</evidence>
<gene>
    <name evidence="2" type="ORF">OJ252_2292</name>
</gene>
<feature type="compositionally biased region" description="Basic and acidic residues" evidence="1">
    <location>
        <begin position="325"/>
        <end position="338"/>
    </location>
</feature>
<dbReference type="Proteomes" id="UP001071777">
    <property type="component" value="Unassembled WGS sequence"/>
</dbReference>